<organism evidence="2 3">
    <name type="scientific">Stenotrophomonas indicatrix</name>
    <dbReference type="NCBI Taxonomy" id="2045451"/>
    <lineage>
        <taxon>Bacteria</taxon>
        <taxon>Pseudomonadati</taxon>
        <taxon>Pseudomonadota</taxon>
        <taxon>Gammaproteobacteria</taxon>
        <taxon>Lysobacterales</taxon>
        <taxon>Lysobacteraceae</taxon>
        <taxon>Stenotrophomonas</taxon>
    </lineage>
</organism>
<dbReference type="InterPro" id="IPR056133">
    <property type="entry name" value="DUF7716"/>
</dbReference>
<sequence length="223" mass="24008">MIALLDLRQTLDAFAACNDDHDVWASFGWVHASEGDLLTARFWLSADEDAAFDDDGEVPEAVQALGLSACLEPATFADVLDVQKRQRPLSSLQDYAEALAYYAEYDAFLQVDGVDEALGEAGAAEQDAARAAGVGPGIFAAFELTLAACAGEQIKGAAQRVAQLLDIPVGEALARCRALPMLLGEALDRHRAQAIKDDFEAIGVRVQVRGFKPFPWMDVPVLR</sequence>
<keyword evidence="3" id="KW-1185">Reference proteome</keyword>
<name>A0ABT8QHP0_9GAMM</name>
<proteinExistence type="predicted"/>
<evidence type="ECO:0000259" key="1">
    <source>
        <dbReference type="Pfam" id="PF24832"/>
    </source>
</evidence>
<accession>A0ABT8QHP0</accession>
<comment type="caution">
    <text evidence="2">The sequence shown here is derived from an EMBL/GenBank/DDBJ whole genome shotgun (WGS) entry which is preliminary data.</text>
</comment>
<feature type="domain" description="DUF7716" evidence="1">
    <location>
        <begin position="48"/>
        <end position="110"/>
    </location>
</feature>
<reference evidence="2" key="1">
    <citation type="submission" date="2023-07" db="EMBL/GenBank/DDBJ databases">
        <title>Stenotrophomonas isolates from soil.</title>
        <authorList>
            <person name="Sharma V."/>
            <person name="Zur-Pinska J."/>
            <person name="Hay A.G."/>
        </authorList>
    </citation>
    <scope>NUCLEOTIDE SEQUENCE</scope>
    <source>
        <strain evidence="2">C2</strain>
    </source>
</reference>
<dbReference type="RefSeq" id="WP_301870281.1">
    <property type="nucleotide sequence ID" value="NZ_JAUKNN010000068.1"/>
</dbReference>
<dbReference type="Pfam" id="PF24832">
    <property type="entry name" value="DUF7716"/>
    <property type="match status" value="1"/>
</dbReference>
<protein>
    <recommendedName>
        <fullName evidence="1">DUF7716 domain-containing protein</fullName>
    </recommendedName>
</protein>
<gene>
    <name evidence="2" type="ORF">Q0S36_19110</name>
</gene>
<evidence type="ECO:0000313" key="2">
    <source>
        <dbReference type="EMBL" id="MDN8671457.1"/>
    </source>
</evidence>
<dbReference type="EMBL" id="JAUKNN010000068">
    <property type="protein sequence ID" value="MDN8671457.1"/>
    <property type="molecule type" value="Genomic_DNA"/>
</dbReference>
<dbReference type="Proteomes" id="UP001174315">
    <property type="component" value="Unassembled WGS sequence"/>
</dbReference>
<evidence type="ECO:0000313" key="3">
    <source>
        <dbReference type="Proteomes" id="UP001174315"/>
    </source>
</evidence>